<protein>
    <submittedName>
        <fullName evidence="2">Uncharacterized protein</fullName>
    </submittedName>
</protein>
<gene>
    <name evidence="2" type="ORF">CP960_10215</name>
</gene>
<proteinExistence type="predicted"/>
<dbReference type="PROSITE" id="PS51257">
    <property type="entry name" value="PROKAR_LIPOPROTEIN"/>
    <property type="match status" value="1"/>
</dbReference>
<dbReference type="KEGG" id="ahs:AHALO_0114"/>
<reference evidence="2 3" key="1">
    <citation type="submission" date="2017-09" db="EMBL/GenBank/DDBJ databases">
        <title>Genomics of the genus Arcobacter.</title>
        <authorList>
            <person name="Perez-Cataluna A."/>
            <person name="Figueras M.J."/>
            <person name="Salas-Masso N."/>
        </authorList>
    </citation>
    <scope>NUCLEOTIDE SEQUENCE [LARGE SCALE GENOMIC DNA]</scope>
    <source>
        <strain evidence="2 3">DSM 18005</strain>
    </source>
</reference>
<sequence>MRFIQTLFLILIITIFTACATKNQSSIQSSNNKQISELLDEIHQKDLKITKLEKELEEYKKRYN</sequence>
<dbReference type="RefSeq" id="WP_101185323.1">
    <property type="nucleotide sequence ID" value="NZ_CP031218.1"/>
</dbReference>
<comment type="caution">
    <text evidence="2">The sequence shown here is derived from an EMBL/GenBank/DDBJ whole genome shotgun (WGS) entry which is preliminary data.</text>
</comment>
<keyword evidence="1" id="KW-0175">Coiled coil</keyword>
<dbReference type="EMBL" id="NXIF01000038">
    <property type="protein sequence ID" value="PKI80314.1"/>
    <property type="molecule type" value="Genomic_DNA"/>
</dbReference>
<evidence type="ECO:0000313" key="3">
    <source>
        <dbReference type="Proteomes" id="UP000233248"/>
    </source>
</evidence>
<accession>A0A2N1J1D4</accession>
<dbReference type="Proteomes" id="UP000233248">
    <property type="component" value="Unassembled WGS sequence"/>
</dbReference>
<keyword evidence="3" id="KW-1185">Reference proteome</keyword>
<feature type="coiled-coil region" evidence="1">
    <location>
        <begin position="35"/>
        <end position="62"/>
    </location>
</feature>
<dbReference type="AlphaFoldDB" id="A0A2N1J1D4"/>
<evidence type="ECO:0000313" key="2">
    <source>
        <dbReference type="EMBL" id="PKI80314.1"/>
    </source>
</evidence>
<organism evidence="2 3">
    <name type="scientific">Malaciobacter halophilus</name>
    <dbReference type="NCBI Taxonomy" id="197482"/>
    <lineage>
        <taxon>Bacteria</taxon>
        <taxon>Pseudomonadati</taxon>
        <taxon>Campylobacterota</taxon>
        <taxon>Epsilonproteobacteria</taxon>
        <taxon>Campylobacterales</taxon>
        <taxon>Arcobacteraceae</taxon>
        <taxon>Malaciobacter</taxon>
    </lineage>
</organism>
<evidence type="ECO:0000256" key="1">
    <source>
        <dbReference type="SAM" id="Coils"/>
    </source>
</evidence>
<name>A0A2N1J1D4_9BACT</name>